<dbReference type="InterPro" id="IPR013762">
    <property type="entry name" value="Integrase-like_cat_sf"/>
</dbReference>
<dbReference type="InterPro" id="IPR011010">
    <property type="entry name" value="DNA_brk_join_enz"/>
</dbReference>
<dbReference type="EMBL" id="CP061723">
    <property type="protein sequence ID" value="QOD00453.1"/>
    <property type="molecule type" value="Genomic_DNA"/>
</dbReference>
<evidence type="ECO:0000313" key="2">
    <source>
        <dbReference type="EMBL" id="QOD00453.1"/>
    </source>
</evidence>
<protein>
    <recommendedName>
        <fullName evidence="4">Site-specific integrase</fullName>
    </recommendedName>
</protein>
<name>A0ABD7BJL2_PSEPU</name>
<dbReference type="GO" id="GO:0006310">
    <property type="term" value="P:DNA recombination"/>
    <property type="evidence" value="ECO:0007669"/>
    <property type="project" value="UniProtKB-KW"/>
</dbReference>
<dbReference type="SUPFAM" id="SSF56349">
    <property type="entry name" value="DNA breaking-rejoining enzymes"/>
    <property type="match status" value="1"/>
</dbReference>
<evidence type="ECO:0000256" key="1">
    <source>
        <dbReference type="ARBA" id="ARBA00023172"/>
    </source>
</evidence>
<dbReference type="Gene3D" id="1.10.443.10">
    <property type="entry name" value="Intergrase catalytic core"/>
    <property type="match status" value="1"/>
</dbReference>
<sequence length="759" mass="87147">MKGSKETKDYKNEDVLEEDQADLGSMRYYERRLYLKQLRDQGGFGDLEMDFPSWLVEGTSFESNVWECRFGSEGNYVRMSVDFNVSLEDGSLLTDVANAQLLRGFKAFLAVQLHPRYNNNQRRQGETEAEIFKCGLKFVDHILMNGERFQLSKLGLNLMRKVDFTDYLINHTKYPASTYLYSYPARLAVLLRKVSSGIMPSDIELIAESFPFLDEVSPEWERELDLDDDELLRARAYIYENALYKNVLGIKQYNSATFTQILYRNTLAGKSLVPKTFPELNEGFTWKTEFPPVPVRNESTVPVSRKMLSRHFNAVRLMGLAQQLVPGLNFNLKVLTKLTYRSVYKRIPKKVEGNFRSLPGEVVYKLIRDSHVYIRNNARAIFWNVIARAIDNKVHGRYVKANHRSACNDKIRRGMMSNANKYECWLTPFSERDEEYYEYFRSDKSLHDSFVTLMGAYLIILGALTARRQRELLGMMEGNCLKPNKNPNLPENKCVQYEIGFMAGKTGDRHTKEFLTVPIPRLVAKLLWTLKEVHQDCVRLDLIPKNTPLLIFIRPDNLSFRQMCPTTYNACLSTICDFTQTPTVVLESGQVARFYVRQHQLRRFFAMAFFAAAGFKDLDALRAFLGHSDIQHLYTYIVEITPGAMLQSVKTEALAKAVLAKDSSIEHLNTVKYALCKMHELHDLSIKTIPELRMILEKAAACEDAPSAEELAKLSDSEIYSNLKHLVASKLIDLVPTRACLMTSNGVQADIHLMVRVNH</sequence>
<accession>A0ABD7BJL2</accession>
<evidence type="ECO:0008006" key="4">
    <source>
        <dbReference type="Google" id="ProtNLM"/>
    </source>
</evidence>
<dbReference type="RefSeq" id="WP_191087649.1">
    <property type="nucleotide sequence ID" value="NZ_CP061723.1"/>
</dbReference>
<dbReference type="AlphaFoldDB" id="A0ABD7BJL2"/>
<dbReference type="Proteomes" id="UP000516786">
    <property type="component" value="Chromosome"/>
</dbReference>
<gene>
    <name evidence="2" type="ORF">ID616_12520</name>
</gene>
<organism evidence="2 3">
    <name type="scientific">Pseudomonas putida</name>
    <name type="common">Arthrobacter siderocapsulatus</name>
    <dbReference type="NCBI Taxonomy" id="303"/>
    <lineage>
        <taxon>Bacteria</taxon>
        <taxon>Pseudomonadati</taxon>
        <taxon>Pseudomonadota</taxon>
        <taxon>Gammaproteobacteria</taxon>
        <taxon>Pseudomonadales</taxon>
        <taxon>Pseudomonadaceae</taxon>
        <taxon>Pseudomonas</taxon>
    </lineage>
</organism>
<proteinExistence type="predicted"/>
<keyword evidence="1" id="KW-0233">DNA recombination</keyword>
<evidence type="ECO:0000313" key="3">
    <source>
        <dbReference type="Proteomes" id="UP000516786"/>
    </source>
</evidence>
<reference evidence="2 3" key="1">
    <citation type="submission" date="2020-09" db="EMBL/GenBank/DDBJ databases">
        <title>Co-existence of a novel multidrug-resistance efflux pump with carbapenem resistance gene blaVIM-2 in one megaplasmid in Pseudomonas putida.</title>
        <authorList>
            <person name="Peng K."/>
            <person name="Li R."/>
        </authorList>
    </citation>
    <scope>NUCLEOTIDE SEQUENCE [LARGE SCALE GENOMIC DNA]</scope>
    <source>
        <strain evidence="2 3">ZXPA-20</strain>
    </source>
</reference>